<reference evidence="1 2" key="1">
    <citation type="submission" date="2020-07" db="EMBL/GenBank/DDBJ databases">
        <title>Taxonomic proposal: Crassvirales, a new order of highly abundant and diverse bacterial viruses.</title>
        <authorList>
            <person name="Shkoporov A.N."/>
            <person name="Stockdale S.R."/>
            <person name="Guerin E."/>
            <person name="Ross R.P."/>
            <person name="Hill C."/>
        </authorList>
    </citation>
    <scope>NUCLEOTIDE SEQUENCE [LARGE SCALE GENOMIC DNA]</scope>
</reference>
<dbReference type="KEGG" id="vg:65129269"/>
<organism evidence="1 2">
    <name type="scientific">uncultured phage cr11_1</name>
    <dbReference type="NCBI Taxonomy" id="2772067"/>
    <lineage>
        <taxon>Viruses</taxon>
        <taxon>Duplodnaviria</taxon>
        <taxon>Heunggongvirae</taxon>
        <taxon>Uroviricota</taxon>
        <taxon>Caudoviricetes</taxon>
        <taxon>Crassvirales</taxon>
        <taxon>Intestiviridae</taxon>
        <taxon>Crudevirinae</taxon>
        <taxon>Delmidovirus</taxon>
        <taxon>Delmidovirus splanchnicus</taxon>
    </lineage>
</organism>
<dbReference type="RefSeq" id="YP_010110946.1">
    <property type="nucleotide sequence ID" value="NC_055876.1"/>
</dbReference>
<evidence type="ECO:0000313" key="2">
    <source>
        <dbReference type="Proteomes" id="UP000593979"/>
    </source>
</evidence>
<dbReference type="GeneID" id="65129269"/>
<keyword evidence="2" id="KW-1185">Reference proteome</keyword>
<dbReference type="EMBL" id="MT774383">
    <property type="protein sequence ID" value="QOR58788.1"/>
    <property type="molecule type" value="Genomic_DNA"/>
</dbReference>
<protein>
    <submittedName>
        <fullName evidence="1">Uncharacterized protein</fullName>
    </submittedName>
</protein>
<proteinExistence type="predicted"/>
<name>A0A7M1RWQ6_9CAUD</name>
<accession>A0A7M1RWQ6</accession>
<dbReference type="Proteomes" id="UP000593979">
    <property type="component" value="Segment"/>
</dbReference>
<evidence type="ECO:0000313" key="1">
    <source>
        <dbReference type="EMBL" id="QOR58788.1"/>
    </source>
</evidence>
<sequence length="157" mass="17647">MDIQNKDLGKAIITVAENNVYNSQKAYECLTLVKHNGHVYLSKQDVPVNTPPTGELNDGYWLDYEVKAYSSIIGIAFTRAENKPAAPTGGSYSNPHPVEDNWKAAPYDSDGNLWYSIRHFNENVDIQDREWSEPTLGGYDIDSLVEILEDRIGVIIE</sequence>